<dbReference type="AlphaFoldDB" id="A0A1I7NRC7"/>
<dbReference type="InterPro" id="IPR001173">
    <property type="entry name" value="Glyco_trans_2-like"/>
</dbReference>
<dbReference type="Pfam" id="PF00535">
    <property type="entry name" value="Glycos_transf_2"/>
    <property type="match status" value="1"/>
</dbReference>
<sequence length="343" mass="37795">MSVSVLIKTLNEAENIAATIESVLEAIGPDDEVIIADSGSRDGTVEIAARYPVKVVQIGPGAVPSCGLGPQLGFQYSKGRYLCLMDGDMRLDPEFLGTAKAFLESHPQAAGVAGRVEEMNLDNLEFARRKSRDHQDYHAGAVDRLSGGGLYRRSAIEAAGHLSDRNLHGYEEFELAVRLRSQGFTLYRLDIPFVQHFGYRMNAYALLLRRWQSKYLRGIGEVLRAAWGKPHWFQVVREIRELKLWAAVYAGLAGLVLTMVLVPDKLLALGLCLVAIAAAIGVMSFKHRSLSLGVYAVTVWVFVAAALPLGFFAPRRDPGEWIESRVVHEPSVSPHLETEQSLP</sequence>
<evidence type="ECO:0000313" key="3">
    <source>
        <dbReference type="EMBL" id="SFV37226.1"/>
    </source>
</evidence>
<feature type="transmembrane region" description="Helical" evidence="1">
    <location>
        <begin position="267"/>
        <end position="285"/>
    </location>
</feature>
<feature type="transmembrane region" description="Helical" evidence="1">
    <location>
        <begin position="292"/>
        <end position="313"/>
    </location>
</feature>
<keyword evidence="4" id="KW-1185">Reference proteome</keyword>
<keyword evidence="3" id="KW-0808">Transferase</keyword>
<evidence type="ECO:0000259" key="2">
    <source>
        <dbReference type="Pfam" id="PF00535"/>
    </source>
</evidence>
<dbReference type="InterPro" id="IPR029044">
    <property type="entry name" value="Nucleotide-diphossugar_trans"/>
</dbReference>
<dbReference type="RefSeq" id="WP_092425620.1">
    <property type="nucleotide sequence ID" value="NZ_FPCK01000003.1"/>
</dbReference>
<dbReference type="Gene3D" id="3.90.550.10">
    <property type="entry name" value="Spore Coat Polysaccharide Biosynthesis Protein SpsA, Chain A"/>
    <property type="match status" value="1"/>
</dbReference>
<dbReference type="CDD" id="cd00761">
    <property type="entry name" value="Glyco_tranf_GTA_type"/>
    <property type="match status" value="1"/>
</dbReference>
<name>A0A1I7NRC7_9HYPH</name>
<protein>
    <submittedName>
        <fullName evidence="3">Glycosyltransferase involved in cell wall bisynthesis</fullName>
    </submittedName>
</protein>
<keyword evidence="1" id="KW-0812">Transmembrane</keyword>
<dbReference type="OrthoDB" id="8416156at2"/>
<dbReference type="GO" id="GO:0016740">
    <property type="term" value="F:transferase activity"/>
    <property type="evidence" value="ECO:0007669"/>
    <property type="project" value="UniProtKB-KW"/>
</dbReference>
<evidence type="ECO:0000313" key="4">
    <source>
        <dbReference type="Proteomes" id="UP000199074"/>
    </source>
</evidence>
<feature type="transmembrane region" description="Helical" evidence="1">
    <location>
        <begin position="242"/>
        <end position="261"/>
    </location>
</feature>
<dbReference type="STRING" id="429728.SAMN05216456_2815"/>
<feature type="domain" description="Glycosyltransferase 2-like" evidence="2">
    <location>
        <begin position="4"/>
        <end position="155"/>
    </location>
</feature>
<evidence type="ECO:0000256" key="1">
    <source>
        <dbReference type="SAM" id="Phobius"/>
    </source>
</evidence>
<keyword evidence="1" id="KW-1133">Transmembrane helix</keyword>
<dbReference type="PANTHER" id="PTHR43646:SF3">
    <property type="entry name" value="SLR1566 PROTEIN"/>
    <property type="match status" value="1"/>
</dbReference>
<dbReference type="PANTHER" id="PTHR43646">
    <property type="entry name" value="GLYCOSYLTRANSFERASE"/>
    <property type="match status" value="1"/>
</dbReference>
<accession>A0A1I7NRC7</accession>
<proteinExistence type="predicted"/>
<dbReference type="Proteomes" id="UP000199074">
    <property type="component" value="Unassembled WGS sequence"/>
</dbReference>
<dbReference type="SUPFAM" id="SSF53448">
    <property type="entry name" value="Nucleotide-diphospho-sugar transferases"/>
    <property type="match status" value="1"/>
</dbReference>
<organism evidence="3 4">
    <name type="scientific">Devosia crocina</name>
    <dbReference type="NCBI Taxonomy" id="429728"/>
    <lineage>
        <taxon>Bacteria</taxon>
        <taxon>Pseudomonadati</taxon>
        <taxon>Pseudomonadota</taxon>
        <taxon>Alphaproteobacteria</taxon>
        <taxon>Hyphomicrobiales</taxon>
        <taxon>Devosiaceae</taxon>
        <taxon>Devosia</taxon>
    </lineage>
</organism>
<keyword evidence="1" id="KW-0472">Membrane</keyword>
<gene>
    <name evidence="3" type="ORF">SAMN05216456_2815</name>
</gene>
<dbReference type="EMBL" id="FPCK01000003">
    <property type="protein sequence ID" value="SFV37226.1"/>
    <property type="molecule type" value="Genomic_DNA"/>
</dbReference>
<reference evidence="3 4" key="1">
    <citation type="submission" date="2016-10" db="EMBL/GenBank/DDBJ databases">
        <authorList>
            <person name="de Groot N.N."/>
        </authorList>
    </citation>
    <scope>NUCLEOTIDE SEQUENCE [LARGE SCALE GENOMIC DNA]</scope>
    <source>
        <strain evidence="3 4">IPL20</strain>
    </source>
</reference>